<keyword evidence="7" id="KW-1015">Disulfide bond</keyword>
<dbReference type="GO" id="GO:0000139">
    <property type="term" value="C:Golgi membrane"/>
    <property type="evidence" value="ECO:0007669"/>
    <property type="project" value="UniProtKB-SubCell"/>
</dbReference>
<evidence type="ECO:0000256" key="3">
    <source>
        <dbReference type="ARBA" id="ARBA00022692"/>
    </source>
</evidence>
<evidence type="ECO:0000256" key="4">
    <source>
        <dbReference type="ARBA" id="ARBA00022729"/>
    </source>
</evidence>
<dbReference type="PANTHER" id="PTHR15071">
    <property type="entry name" value="MANNOSE-6-PHOSPHATE RECEPTOR FAMILY MEMBER"/>
    <property type="match status" value="1"/>
</dbReference>
<dbReference type="RefSeq" id="XP_035317958.1">
    <property type="nucleotide sequence ID" value="XM_035466799.1"/>
</dbReference>
<comment type="caution">
    <text evidence="13">The sequence shown here is derived from an EMBL/GenBank/DDBJ whole genome shotgun (WGS) entry which is preliminary data.</text>
</comment>
<comment type="subcellular location">
    <subcellularLocation>
        <location evidence="1">Endomembrane system</location>
    </subcellularLocation>
</comment>
<organism evidence="13 14">
    <name type="scientific">Geosmithia morbida</name>
    <dbReference type="NCBI Taxonomy" id="1094350"/>
    <lineage>
        <taxon>Eukaryota</taxon>
        <taxon>Fungi</taxon>
        <taxon>Dikarya</taxon>
        <taxon>Ascomycota</taxon>
        <taxon>Pezizomycotina</taxon>
        <taxon>Sordariomycetes</taxon>
        <taxon>Hypocreomycetidae</taxon>
        <taxon>Hypocreales</taxon>
        <taxon>Bionectriaceae</taxon>
        <taxon>Geosmithia</taxon>
    </lineage>
</organism>
<dbReference type="Proteomes" id="UP000749293">
    <property type="component" value="Unassembled WGS sequence"/>
</dbReference>
<evidence type="ECO:0000259" key="12">
    <source>
        <dbReference type="PROSITE" id="PS51914"/>
    </source>
</evidence>
<evidence type="ECO:0000256" key="8">
    <source>
        <dbReference type="ARBA" id="ARBA00023180"/>
    </source>
</evidence>
<keyword evidence="5 10" id="KW-1133">Transmembrane helix</keyword>
<evidence type="ECO:0000256" key="1">
    <source>
        <dbReference type="ARBA" id="ARBA00004308"/>
    </source>
</evidence>
<dbReference type="GeneID" id="55971053"/>
<keyword evidence="2" id="KW-0813">Transport</keyword>
<feature type="signal peptide" evidence="11">
    <location>
        <begin position="1"/>
        <end position="28"/>
    </location>
</feature>
<gene>
    <name evidence="13" type="ORF">GMORB2_4825</name>
</gene>
<sequence>MRNFSSKTAAVALAAAASALLFATPASADTYYDDDRPTSTVALPACTATSSTGSGAYFDLRPDIAYPDDGDRAHKSASHKDYLSRGYDYGKNFTMNVCGPVVEPITGVVGVDEDQWADVSGYYISDGAIYSIGSRSMDLRSRGRKLFVQYTGGSPCGPDAGKTTTARRRDASPDVIADKTSTAHDAVGSDGDDDLVSTPHPHRAGDSTVRRKSTIISFLCDRDPTVSGTTISFVGTDPDECAYFFDARSIHACPAAEPHRPGSVGPGSIFGIIVLVAILVYLLGGIFYNRTINNARGWRQLPNFSLWAGIWSFVSDLFIIAIFSCARCLPGRRGYSSLRNSSAVHNSRESDQEDQRNALIDQLDEEWED</sequence>
<protein>
    <submittedName>
        <fullName evidence="13">Cation-dependent mannose-6-phosphate receptor</fullName>
    </submittedName>
</protein>
<evidence type="ECO:0000256" key="10">
    <source>
        <dbReference type="SAM" id="Phobius"/>
    </source>
</evidence>
<dbReference type="InterPro" id="IPR028927">
    <property type="entry name" value="Man-6-P_rcpt"/>
</dbReference>
<feature type="chain" id="PRO_5040231669" evidence="11">
    <location>
        <begin position="29"/>
        <end position="369"/>
    </location>
</feature>
<keyword evidence="3 10" id="KW-0812">Transmembrane</keyword>
<feature type="region of interest" description="Disordered" evidence="9">
    <location>
        <begin position="157"/>
        <end position="206"/>
    </location>
</feature>
<evidence type="ECO:0000313" key="13">
    <source>
        <dbReference type="EMBL" id="KAF4119306.1"/>
    </source>
</evidence>
<dbReference type="GO" id="GO:0007034">
    <property type="term" value="P:vacuolar transport"/>
    <property type="evidence" value="ECO:0007669"/>
    <property type="project" value="TreeGrafter"/>
</dbReference>
<feature type="transmembrane region" description="Helical" evidence="10">
    <location>
        <begin position="269"/>
        <end position="289"/>
    </location>
</feature>
<evidence type="ECO:0000256" key="6">
    <source>
        <dbReference type="ARBA" id="ARBA00023136"/>
    </source>
</evidence>
<reference evidence="13" key="1">
    <citation type="submission" date="2020-03" db="EMBL/GenBank/DDBJ databases">
        <title>Site-based positive gene gene selection in Geosmithia morbida across the United States reveals a broad range of putative effectors and factors for local host and environmental adapation.</title>
        <authorList>
            <person name="Onufrak A."/>
            <person name="Murdoch R.W."/>
            <person name="Gazis R."/>
            <person name="Huff M."/>
            <person name="Staton M."/>
            <person name="Klingeman W."/>
            <person name="Hadziabdic D."/>
        </authorList>
    </citation>
    <scope>NUCLEOTIDE SEQUENCE</scope>
    <source>
        <strain evidence="13">1262</strain>
    </source>
</reference>
<feature type="transmembrane region" description="Helical" evidence="10">
    <location>
        <begin position="301"/>
        <end position="323"/>
    </location>
</feature>
<dbReference type="GO" id="GO:0010008">
    <property type="term" value="C:endosome membrane"/>
    <property type="evidence" value="ECO:0007669"/>
    <property type="project" value="UniProtKB-SubCell"/>
</dbReference>
<keyword evidence="8" id="KW-0325">Glycoprotein</keyword>
<dbReference type="PROSITE" id="PS51914">
    <property type="entry name" value="MRH"/>
    <property type="match status" value="1"/>
</dbReference>
<evidence type="ECO:0000256" key="7">
    <source>
        <dbReference type="ARBA" id="ARBA00023157"/>
    </source>
</evidence>
<keyword evidence="6 10" id="KW-0472">Membrane</keyword>
<accession>A0A9P4YPM2</accession>
<feature type="domain" description="MRH" evidence="12">
    <location>
        <begin position="44"/>
        <end position="255"/>
    </location>
</feature>
<dbReference type="InterPro" id="IPR009011">
    <property type="entry name" value="Man6P_isomerase_rcpt-bd_dom_sf"/>
</dbReference>
<dbReference type="EMBL" id="JAANYQ010000027">
    <property type="protein sequence ID" value="KAF4119306.1"/>
    <property type="molecule type" value="Genomic_DNA"/>
</dbReference>
<dbReference type="OrthoDB" id="4504960at2759"/>
<dbReference type="GO" id="GO:0005770">
    <property type="term" value="C:late endosome"/>
    <property type="evidence" value="ECO:0007669"/>
    <property type="project" value="TreeGrafter"/>
</dbReference>
<keyword evidence="13" id="KW-0675">Receptor</keyword>
<keyword evidence="4 11" id="KW-0732">Signal</keyword>
<evidence type="ECO:0000313" key="14">
    <source>
        <dbReference type="Proteomes" id="UP000749293"/>
    </source>
</evidence>
<name>A0A9P4YPM2_9HYPO</name>
<proteinExistence type="predicted"/>
<evidence type="ECO:0000256" key="9">
    <source>
        <dbReference type="SAM" id="MobiDB-lite"/>
    </source>
</evidence>
<dbReference type="Pfam" id="PF02157">
    <property type="entry name" value="Man-6-P_recep"/>
    <property type="match status" value="1"/>
</dbReference>
<dbReference type="InterPro" id="IPR044865">
    <property type="entry name" value="MRH_dom"/>
</dbReference>
<dbReference type="SUPFAM" id="SSF50911">
    <property type="entry name" value="Mannose 6-phosphate receptor domain"/>
    <property type="match status" value="1"/>
</dbReference>
<dbReference type="AlphaFoldDB" id="A0A9P4YPM2"/>
<dbReference type="PANTHER" id="PTHR15071:SF0">
    <property type="entry name" value="MANNOSE 6-PHOSPHATE RECEPTOR-LIKE PROTEIN 1"/>
    <property type="match status" value="1"/>
</dbReference>
<evidence type="ECO:0000256" key="5">
    <source>
        <dbReference type="ARBA" id="ARBA00022989"/>
    </source>
</evidence>
<dbReference type="Gene3D" id="2.70.130.10">
    <property type="entry name" value="Mannose-6-phosphate receptor binding domain"/>
    <property type="match status" value="1"/>
</dbReference>
<evidence type="ECO:0000256" key="11">
    <source>
        <dbReference type="SAM" id="SignalP"/>
    </source>
</evidence>
<evidence type="ECO:0000256" key="2">
    <source>
        <dbReference type="ARBA" id="ARBA00022448"/>
    </source>
</evidence>
<keyword evidence="14" id="KW-1185">Reference proteome</keyword>